<keyword evidence="10" id="KW-0520">NAD</keyword>
<evidence type="ECO:0000313" key="15">
    <source>
        <dbReference type="EMBL" id="MPM35572.1"/>
    </source>
</evidence>
<evidence type="ECO:0000256" key="7">
    <source>
        <dbReference type="ARBA" id="ARBA00022967"/>
    </source>
</evidence>
<keyword evidence="9" id="KW-0411">Iron-sulfur</keyword>
<keyword evidence="15" id="KW-0560">Oxidoreductase</keyword>
<dbReference type="GO" id="GO:0003677">
    <property type="term" value="F:DNA binding"/>
    <property type="evidence" value="ECO:0007669"/>
    <property type="project" value="UniProtKB-KW"/>
</dbReference>
<organism evidence="15">
    <name type="scientific">bioreactor metagenome</name>
    <dbReference type="NCBI Taxonomy" id="1076179"/>
    <lineage>
        <taxon>unclassified sequences</taxon>
        <taxon>metagenomes</taxon>
        <taxon>ecological metagenomes</taxon>
    </lineage>
</organism>
<dbReference type="PROSITE" id="PS00642">
    <property type="entry name" value="COMPLEX1_75K_2"/>
    <property type="match status" value="1"/>
</dbReference>
<dbReference type="Pfam" id="PF10588">
    <property type="entry name" value="NADH-G_4Fe-4S_3"/>
    <property type="match status" value="1"/>
</dbReference>
<comment type="similarity">
    <text evidence="3">Belongs to the complex I 75 kDa subunit family.</text>
</comment>
<dbReference type="AlphaFoldDB" id="A0A644Z451"/>
<evidence type="ECO:0000256" key="1">
    <source>
        <dbReference type="ARBA" id="ARBA00001966"/>
    </source>
</evidence>
<evidence type="ECO:0000256" key="5">
    <source>
        <dbReference type="ARBA" id="ARBA00022714"/>
    </source>
</evidence>
<evidence type="ECO:0000259" key="14">
    <source>
        <dbReference type="PROSITE" id="PS51839"/>
    </source>
</evidence>
<dbReference type="SMART" id="SM00929">
    <property type="entry name" value="NADH-G_4Fe-4S_3"/>
    <property type="match status" value="1"/>
</dbReference>
<dbReference type="GO" id="GO:0042773">
    <property type="term" value="P:ATP synthesis coupled electron transport"/>
    <property type="evidence" value="ECO:0007669"/>
    <property type="project" value="InterPro"/>
</dbReference>
<feature type="domain" description="4Fe-4S His(Cys)3-ligated-type" evidence="14">
    <location>
        <begin position="79"/>
        <end position="118"/>
    </location>
</feature>
<dbReference type="InterPro" id="IPR001041">
    <property type="entry name" value="2Fe-2S_ferredoxin-type"/>
</dbReference>
<reference evidence="15" key="1">
    <citation type="submission" date="2019-08" db="EMBL/GenBank/DDBJ databases">
        <authorList>
            <person name="Kucharzyk K."/>
            <person name="Murdoch R.W."/>
            <person name="Higgins S."/>
            <person name="Loffler F."/>
        </authorList>
    </citation>
    <scope>NUCLEOTIDE SEQUENCE</scope>
</reference>
<dbReference type="EMBL" id="VSSQ01007328">
    <property type="protein sequence ID" value="MPM35572.1"/>
    <property type="molecule type" value="Genomic_DNA"/>
</dbReference>
<evidence type="ECO:0000256" key="2">
    <source>
        <dbReference type="ARBA" id="ARBA00004370"/>
    </source>
</evidence>
<accession>A0A644Z451</accession>
<comment type="cofactor">
    <cofactor evidence="12">
        <name>[2Fe-2S] cluster</name>
        <dbReference type="ChEBI" id="CHEBI:190135"/>
    </cofactor>
</comment>
<dbReference type="EC" id="1.12.1.2" evidence="15"/>
<dbReference type="PROSITE" id="PS00643">
    <property type="entry name" value="COMPLEX1_75K_3"/>
    <property type="match status" value="1"/>
</dbReference>
<comment type="subcellular location">
    <subcellularLocation>
        <location evidence="2">Membrane</location>
    </subcellularLocation>
</comment>
<keyword evidence="7" id="KW-1278">Translocase</keyword>
<sequence length="234" mass="26076">MSETVKFTIDGKDCTGLKGQYIVDAAADNGVYIPVLCHMRDVIPAGSCRICTVKVNGRNMAACTTPVEEGMAVENNSAELADIRKAIVEMLFVEGNHFCPSCEKSGNCDLQALGYKYQMMVPRFPYAFERRNIEASAPKIYLERNRCIFCKRCVRMIKDNDGKSIFAFKGRGQHLEINMDLKLAANMTDEMAQKAMDICPVGCILKKEVGFKDPIGTRKYDKMPIGSDIESITK</sequence>
<dbReference type="InterPro" id="IPR036010">
    <property type="entry name" value="2Fe-2S_ferredoxin-like_sf"/>
</dbReference>
<evidence type="ECO:0000256" key="12">
    <source>
        <dbReference type="ARBA" id="ARBA00034078"/>
    </source>
</evidence>
<dbReference type="Pfam" id="PF13510">
    <property type="entry name" value="Fer2_4"/>
    <property type="match status" value="1"/>
</dbReference>
<evidence type="ECO:0000256" key="9">
    <source>
        <dbReference type="ARBA" id="ARBA00023014"/>
    </source>
</evidence>
<dbReference type="InterPro" id="IPR000283">
    <property type="entry name" value="NADH_UbQ_OxRdtase_75kDa_su_CS"/>
</dbReference>
<dbReference type="GO" id="GO:0016020">
    <property type="term" value="C:membrane"/>
    <property type="evidence" value="ECO:0007669"/>
    <property type="project" value="UniProtKB-SubCell"/>
</dbReference>
<keyword evidence="6" id="KW-0479">Metal-binding</keyword>
<keyword evidence="15" id="KW-0371">Homeobox</keyword>
<evidence type="ECO:0000256" key="3">
    <source>
        <dbReference type="ARBA" id="ARBA00005404"/>
    </source>
</evidence>
<comment type="cofactor">
    <cofactor evidence="1">
        <name>[4Fe-4S] cluster</name>
        <dbReference type="ChEBI" id="CHEBI:49883"/>
    </cofactor>
</comment>
<evidence type="ECO:0000256" key="6">
    <source>
        <dbReference type="ARBA" id="ARBA00022723"/>
    </source>
</evidence>
<evidence type="ECO:0000256" key="11">
    <source>
        <dbReference type="ARBA" id="ARBA00023136"/>
    </source>
</evidence>
<dbReference type="InterPro" id="IPR054351">
    <property type="entry name" value="NADH_UbQ_OxRdtase_ferredoxin"/>
</dbReference>
<dbReference type="InterPro" id="IPR016214">
    <property type="entry name" value="NAD-red_Hydgase_HoxS_gsu"/>
</dbReference>
<proteinExistence type="inferred from homology"/>
<evidence type="ECO:0000259" key="13">
    <source>
        <dbReference type="PROSITE" id="PS51085"/>
    </source>
</evidence>
<dbReference type="GO" id="GO:0051537">
    <property type="term" value="F:2 iron, 2 sulfur cluster binding"/>
    <property type="evidence" value="ECO:0007669"/>
    <property type="project" value="UniProtKB-KW"/>
</dbReference>
<dbReference type="GO" id="GO:0051539">
    <property type="term" value="F:4 iron, 4 sulfur cluster binding"/>
    <property type="evidence" value="ECO:0007669"/>
    <property type="project" value="UniProtKB-KW"/>
</dbReference>
<dbReference type="FunFam" id="3.10.20.740:FF:000004">
    <property type="entry name" value="NADH-quinone oxidoreductase"/>
    <property type="match status" value="1"/>
</dbReference>
<dbReference type="Gene3D" id="3.30.70.20">
    <property type="match status" value="1"/>
</dbReference>
<dbReference type="InterPro" id="IPR019574">
    <property type="entry name" value="NADH_UbQ_OxRdtase_Gsu_4Fe4S-bd"/>
</dbReference>
<dbReference type="PROSITE" id="PS51085">
    <property type="entry name" value="2FE2S_FER_2"/>
    <property type="match status" value="1"/>
</dbReference>
<comment type="caution">
    <text evidence="15">The sequence shown here is derived from an EMBL/GenBank/DDBJ whole genome shotgun (WGS) entry which is preliminary data.</text>
</comment>
<evidence type="ECO:0000256" key="4">
    <source>
        <dbReference type="ARBA" id="ARBA00022485"/>
    </source>
</evidence>
<dbReference type="Gene3D" id="3.10.20.740">
    <property type="match status" value="1"/>
</dbReference>
<dbReference type="CDD" id="cd00207">
    <property type="entry name" value="fer2"/>
    <property type="match status" value="1"/>
</dbReference>
<keyword evidence="8" id="KW-0408">Iron</keyword>
<dbReference type="GO" id="GO:0047985">
    <property type="term" value="F:hydrogen dehydrogenase activity"/>
    <property type="evidence" value="ECO:0007669"/>
    <property type="project" value="UniProtKB-EC"/>
</dbReference>
<dbReference type="Pfam" id="PF22117">
    <property type="entry name" value="Fer4_Nqo3"/>
    <property type="match status" value="1"/>
</dbReference>
<gene>
    <name evidence="15" type="primary">hoxU_1</name>
    <name evidence="15" type="ORF">SDC9_82165</name>
</gene>
<name>A0A644Z451_9ZZZZ</name>
<dbReference type="PROSITE" id="PS51839">
    <property type="entry name" value="4FE4S_HC3"/>
    <property type="match status" value="1"/>
</dbReference>
<keyword evidence="5" id="KW-0001">2Fe-2S</keyword>
<dbReference type="GO" id="GO:0046872">
    <property type="term" value="F:metal ion binding"/>
    <property type="evidence" value="ECO:0007669"/>
    <property type="project" value="UniProtKB-KW"/>
</dbReference>
<dbReference type="SUPFAM" id="SSF54292">
    <property type="entry name" value="2Fe-2S ferredoxin-like"/>
    <property type="match status" value="1"/>
</dbReference>
<evidence type="ECO:0000256" key="8">
    <source>
        <dbReference type="ARBA" id="ARBA00023004"/>
    </source>
</evidence>
<dbReference type="PIRSF" id="PIRSF000309">
    <property type="entry name" value="NAD_red_hyd_HoxU"/>
    <property type="match status" value="1"/>
</dbReference>
<evidence type="ECO:0000256" key="10">
    <source>
        <dbReference type="ARBA" id="ARBA00023027"/>
    </source>
</evidence>
<protein>
    <submittedName>
        <fullName evidence="15">NAD-reducing hydrogenase HoxS subunit gamma</fullName>
        <ecNumber evidence="15">1.12.1.2</ecNumber>
    </submittedName>
</protein>
<dbReference type="GO" id="GO:0008137">
    <property type="term" value="F:NADH dehydrogenase (ubiquinone) activity"/>
    <property type="evidence" value="ECO:0007669"/>
    <property type="project" value="InterPro"/>
</dbReference>
<feature type="domain" description="2Fe-2S ferredoxin-type" evidence="13">
    <location>
        <begin position="3"/>
        <end position="79"/>
    </location>
</feature>
<keyword evidence="4" id="KW-0004">4Fe-4S</keyword>
<keyword evidence="11" id="KW-0472">Membrane</keyword>